<dbReference type="PANTHER" id="PTHR46373:SF2">
    <property type="entry name" value="RWP-RK DOMAIN-CONTAINING PROTEIN"/>
    <property type="match status" value="1"/>
</dbReference>
<evidence type="ECO:0000259" key="7">
    <source>
        <dbReference type="PROSITE" id="PS51519"/>
    </source>
</evidence>
<dbReference type="PROSITE" id="PS51519">
    <property type="entry name" value="RWP_RK"/>
    <property type="match status" value="1"/>
</dbReference>
<organism evidence="8 9">
    <name type="scientific">Rhodosorus marinus</name>
    <dbReference type="NCBI Taxonomy" id="101924"/>
    <lineage>
        <taxon>Eukaryota</taxon>
        <taxon>Rhodophyta</taxon>
        <taxon>Stylonematophyceae</taxon>
        <taxon>Stylonematales</taxon>
        <taxon>Stylonemataceae</taxon>
        <taxon>Rhodosorus</taxon>
    </lineage>
</organism>
<dbReference type="Pfam" id="PF02042">
    <property type="entry name" value="RWP-RK"/>
    <property type="match status" value="1"/>
</dbReference>
<comment type="caution">
    <text evidence="8">The sequence shown here is derived from an EMBL/GenBank/DDBJ whole genome shotgun (WGS) entry which is preliminary data.</text>
</comment>
<comment type="function">
    <text evidence="1">Putative transcription factor.</text>
</comment>
<keyword evidence="6" id="KW-0539">Nucleus</keyword>
<accession>A0AAV8UZY7</accession>
<evidence type="ECO:0000256" key="2">
    <source>
        <dbReference type="ARBA" id="ARBA00023015"/>
    </source>
</evidence>
<gene>
    <name evidence="8" type="ORF">NDN08_003142</name>
</gene>
<dbReference type="GO" id="GO:0003700">
    <property type="term" value="F:DNA-binding transcription factor activity"/>
    <property type="evidence" value="ECO:0007669"/>
    <property type="project" value="InterPro"/>
</dbReference>
<keyword evidence="5" id="KW-0804">Transcription</keyword>
<dbReference type="PANTHER" id="PTHR46373">
    <property type="entry name" value="PROTEIN RKD4"/>
    <property type="match status" value="1"/>
</dbReference>
<reference evidence="8 9" key="1">
    <citation type="journal article" date="2023" name="Nat. Commun.">
        <title>Origin of minicircular mitochondrial genomes in red algae.</title>
        <authorList>
            <person name="Lee Y."/>
            <person name="Cho C.H."/>
            <person name="Lee Y.M."/>
            <person name="Park S.I."/>
            <person name="Yang J.H."/>
            <person name="West J.A."/>
            <person name="Bhattacharya D."/>
            <person name="Yoon H.S."/>
        </authorList>
    </citation>
    <scope>NUCLEOTIDE SEQUENCE [LARGE SCALE GENOMIC DNA]</scope>
    <source>
        <strain evidence="8 9">CCMP1338</strain>
        <tissue evidence="8">Whole cell</tissue>
    </source>
</reference>
<dbReference type="InterPro" id="IPR044607">
    <property type="entry name" value="RKD-like"/>
</dbReference>
<dbReference type="GO" id="GO:0003677">
    <property type="term" value="F:DNA binding"/>
    <property type="evidence" value="ECO:0007669"/>
    <property type="project" value="UniProtKB-KW"/>
</dbReference>
<feature type="domain" description="RWP-RK" evidence="7">
    <location>
        <begin position="129"/>
        <end position="216"/>
    </location>
</feature>
<name>A0AAV8UZY7_9RHOD</name>
<dbReference type="InterPro" id="IPR003035">
    <property type="entry name" value="RWP-RK_dom"/>
</dbReference>
<dbReference type="AlphaFoldDB" id="A0AAV8UZY7"/>
<evidence type="ECO:0000313" key="8">
    <source>
        <dbReference type="EMBL" id="KAJ8906652.1"/>
    </source>
</evidence>
<sequence length="247" mass="28030">MSFLDYSFPPAEAACKDADVFGFLCERDGSFQEAYGIIETDLNNQLVDSDQTSDTSIAEEFSLSSGCLLDDRDPVIQKTESFWEVLFNQIPNGGSTLESLSVDDFSNDQMRSTGSTGFTTQPQAANTMHQVDCDHREVKAGAGWSVPKYGYLRDYFHLPRAEAARRLRISVTLLKRRCRRAGISRWPYRKIRAIRERMSKLEGKLCEEDTHWGRRSLRSKLSELSFVLEKVQEDPNTPLPDSMPTPL</sequence>
<protein>
    <recommendedName>
        <fullName evidence="7">RWP-RK domain-containing protein</fullName>
    </recommendedName>
</protein>
<evidence type="ECO:0000256" key="4">
    <source>
        <dbReference type="ARBA" id="ARBA00023125"/>
    </source>
</evidence>
<evidence type="ECO:0000313" key="9">
    <source>
        <dbReference type="Proteomes" id="UP001157974"/>
    </source>
</evidence>
<dbReference type="Proteomes" id="UP001157974">
    <property type="component" value="Unassembled WGS sequence"/>
</dbReference>
<evidence type="ECO:0000256" key="1">
    <source>
        <dbReference type="ARBA" id="ARBA00004049"/>
    </source>
</evidence>
<keyword evidence="2" id="KW-0805">Transcription regulation</keyword>
<evidence type="ECO:0000256" key="5">
    <source>
        <dbReference type="ARBA" id="ARBA00023163"/>
    </source>
</evidence>
<evidence type="ECO:0000256" key="6">
    <source>
        <dbReference type="ARBA" id="ARBA00023242"/>
    </source>
</evidence>
<dbReference type="EMBL" id="JAMWBK010000003">
    <property type="protein sequence ID" value="KAJ8906652.1"/>
    <property type="molecule type" value="Genomic_DNA"/>
</dbReference>
<evidence type="ECO:0000256" key="3">
    <source>
        <dbReference type="ARBA" id="ARBA00023054"/>
    </source>
</evidence>
<proteinExistence type="predicted"/>
<keyword evidence="3" id="KW-0175">Coiled coil</keyword>
<keyword evidence="4" id="KW-0238">DNA-binding</keyword>
<keyword evidence="9" id="KW-1185">Reference proteome</keyword>